<dbReference type="EMBL" id="MFJZ01000071">
    <property type="protein sequence ID" value="OGG28792.1"/>
    <property type="molecule type" value="Genomic_DNA"/>
</dbReference>
<dbReference type="Gene3D" id="3.40.50.1010">
    <property type="entry name" value="5'-nuclease"/>
    <property type="match status" value="1"/>
</dbReference>
<gene>
    <name evidence="2" type="ORF">A2973_01980</name>
</gene>
<comment type="caution">
    <text evidence="2">The sequence shown here is derived from an EMBL/GenBank/DDBJ whole genome shotgun (WGS) entry which is preliminary data.</text>
</comment>
<dbReference type="InterPro" id="IPR002716">
    <property type="entry name" value="PIN_dom"/>
</dbReference>
<dbReference type="PANTHER" id="PTHR42188:SF1">
    <property type="entry name" value="23S RRNA-SPECIFIC ENDONUCLEASE VAPC20"/>
    <property type="match status" value="1"/>
</dbReference>
<dbReference type="Proteomes" id="UP000176409">
    <property type="component" value="Unassembled WGS sequence"/>
</dbReference>
<dbReference type="InterPro" id="IPR039018">
    <property type="entry name" value="VapC20-like"/>
</dbReference>
<dbReference type="GO" id="GO:0004521">
    <property type="term" value="F:RNA endonuclease activity"/>
    <property type="evidence" value="ECO:0007669"/>
    <property type="project" value="InterPro"/>
</dbReference>
<proteinExistence type="predicted"/>
<dbReference type="Pfam" id="PF01850">
    <property type="entry name" value="PIN"/>
    <property type="match status" value="1"/>
</dbReference>
<name>A0A1F6AWC9_9BACT</name>
<evidence type="ECO:0000313" key="3">
    <source>
        <dbReference type="Proteomes" id="UP000176409"/>
    </source>
</evidence>
<protein>
    <recommendedName>
        <fullName evidence="1">PIN domain-containing protein</fullName>
    </recommendedName>
</protein>
<dbReference type="AlphaFoldDB" id="A0A1F6AWC9"/>
<dbReference type="SUPFAM" id="SSF88723">
    <property type="entry name" value="PIN domain-like"/>
    <property type="match status" value="1"/>
</dbReference>
<accession>A0A1F6AWC9</accession>
<reference evidence="2 3" key="1">
    <citation type="journal article" date="2016" name="Nat. Commun.">
        <title>Thousands of microbial genomes shed light on interconnected biogeochemical processes in an aquifer system.</title>
        <authorList>
            <person name="Anantharaman K."/>
            <person name="Brown C.T."/>
            <person name="Hug L.A."/>
            <person name="Sharon I."/>
            <person name="Castelle C.J."/>
            <person name="Probst A.J."/>
            <person name="Thomas B.C."/>
            <person name="Singh A."/>
            <person name="Wilkins M.J."/>
            <person name="Karaoz U."/>
            <person name="Brodie E.L."/>
            <person name="Williams K.H."/>
            <person name="Hubbard S.S."/>
            <person name="Banfield J.F."/>
        </authorList>
    </citation>
    <scope>NUCLEOTIDE SEQUENCE [LARGE SCALE GENOMIC DNA]</scope>
</reference>
<dbReference type="STRING" id="1798396.A2973_01980"/>
<feature type="domain" description="PIN" evidence="1">
    <location>
        <begin position="2"/>
        <end position="123"/>
    </location>
</feature>
<dbReference type="GO" id="GO:0016075">
    <property type="term" value="P:rRNA catabolic process"/>
    <property type="evidence" value="ECO:0007669"/>
    <property type="project" value="TreeGrafter"/>
</dbReference>
<dbReference type="PANTHER" id="PTHR42188">
    <property type="entry name" value="23S RRNA-SPECIFIC ENDONUCLEASE VAPC20"/>
    <property type="match status" value="1"/>
</dbReference>
<dbReference type="InterPro" id="IPR029060">
    <property type="entry name" value="PIN-like_dom_sf"/>
</dbReference>
<evidence type="ECO:0000259" key="1">
    <source>
        <dbReference type="Pfam" id="PF01850"/>
    </source>
</evidence>
<organism evidence="2 3">
    <name type="scientific">Candidatus Gottesmanbacteria bacterium RIFCSPLOWO2_01_FULL_49_10</name>
    <dbReference type="NCBI Taxonomy" id="1798396"/>
    <lineage>
        <taxon>Bacteria</taxon>
        <taxon>Candidatus Gottesmaniibacteriota</taxon>
    </lineage>
</organism>
<sequence length="131" mass="14729">MIVIDTSFFISLFLAKDPRASKAEEIYPTIHEEKVVTEDILKEALTIVSQRVGKAGSIDAYRRIARDCTILPVSPDRFSAGLTRFLDPKTPKDISLIDCITTAVCRDMGIKRILSFDRHFRALGLTVYPVK</sequence>
<evidence type="ECO:0000313" key="2">
    <source>
        <dbReference type="EMBL" id="OGG28792.1"/>
    </source>
</evidence>